<organism evidence="1">
    <name type="scientific">mine drainage metagenome</name>
    <dbReference type="NCBI Taxonomy" id="410659"/>
    <lineage>
        <taxon>unclassified sequences</taxon>
        <taxon>metagenomes</taxon>
        <taxon>ecological metagenomes</taxon>
    </lineage>
</organism>
<feature type="non-terminal residue" evidence="1">
    <location>
        <position position="87"/>
    </location>
</feature>
<dbReference type="EMBL" id="AUZZ01009720">
    <property type="protein sequence ID" value="EQD32919.1"/>
    <property type="molecule type" value="Genomic_DNA"/>
</dbReference>
<reference evidence="1" key="2">
    <citation type="journal article" date="2014" name="ISME J.">
        <title>Microbial stratification in low pH oxic and suboxic macroscopic growths along an acid mine drainage.</title>
        <authorList>
            <person name="Mendez-Garcia C."/>
            <person name="Mesa V."/>
            <person name="Sprenger R.R."/>
            <person name="Richter M."/>
            <person name="Diez M.S."/>
            <person name="Solano J."/>
            <person name="Bargiela R."/>
            <person name="Golyshina O.V."/>
            <person name="Manteca A."/>
            <person name="Ramos J.L."/>
            <person name="Gallego J.R."/>
            <person name="Llorente I."/>
            <person name="Martins Dos Santos V.A."/>
            <person name="Jensen O.N."/>
            <person name="Pelaez A.I."/>
            <person name="Sanchez J."/>
            <person name="Ferrer M."/>
        </authorList>
    </citation>
    <scope>NUCLEOTIDE SEQUENCE</scope>
</reference>
<dbReference type="AlphaFoldDB" id="T0ZW80"/>
<comment type="caution">
    <text evidence="1">The sequence shown here is derived from an EMBL/GenBank/DDBJ whole genome shotgun (WGS) entry which is preliminary data.</text>
</comment>
<proteinExistence type="predicted"/>
<reference evidence="1" key="1">
    <citation type="submission" date="2013-08" db="EMBL/GenBank/DDBJ databases">
        <authorList>
            <person name="Mendez C."/>
            <person name="Richter M."/>
            <person name="Ferrer M."/>
            <person name="Sanchez J."/>
        </authorList>
    </citation>
    <scope>NUCLEOTIDE SEQUENCE</scope>
</reference>
<protein>
    <recommendedName>
        <fullName evidence="2">DUF115 domain-containing protein</fullName>
    </recommendedName>
</protein>
<evidence type="ECO:0000313" key="1">
    <source>
        <dbReference type="EMBL" id="EQD32919.1"/>
    </source>
</evidence>
<name>T0ZW80_9ZZZZ</name>
<evidence type="ECO:0008006" key="2">
    <source>
        <dbReference type="Google" id="ProtNLM"/>
    </source>
</evidence>
<gene>
    <name evidence="1" type="ORF">B2A_13425</name>
</gene>
<accession>T0ZW80</accession>
<sequence length="87" mass="9289">MIIGPAAYDPSRLKIPATENLILSDSAVSGYAGERQPDFIVTDLDGDLAKITQFSKNGVICLVHAHGDNVEQIMHAMEICPGPVIPT</sequence>